<dbReference type="EMBL" id="CP098242">
    <property type="protein sequence ID" value="WAW09990.1"/>
    <property type="molecule type" value="Genomic_DNA"/>
</dbReference>
<evidence type="ECO:0000313" key="1">
    <source>
        <dbReference type="EMBL" id="WAW09990.1"/>
    </source>
</evidence>
<name>A0A9E9P397_9BURK</name>
<gene>
    <name evidence="1" type="ORF">NB640_12345</name>
</gene>
<keyword evidence="2" id="KW-1185">Reference proteome</keyword>
<evidence type="ECO:0000313" key="2">
    <source>
        <dbReference type="Proteomes" id="UP001156215"/>
    </source>
</evidence>
<dbReference type="AlphaFoldDB" id="A0A9E9P397"/>
<dbReference type="KEGG" id="ovb:NB640_12345"/>
<proteinExistence type="predicted"/>
<dbReference type="RefSeq" id="WP_269308993.1">
    <property type="nucleotide sequence ID" value="NZ_CP098242.1"/>
</dbReference>
<reference evidence="1" key="1">
    <citation type="journal article" date="2022" name="Front. Microbiol.">
        <title>New perspectives on an old grouping: The genomic and phenotypic variability of Oxalobacter formigenes and the implications for calcium oxalate stone prevention.</title>
        <authorList>
            <person name="Chmiel J.A."/>
            <person name="Carr C."/>
            <person name="Stuivenberg G.A."/>
            <person name="Venema R."/>
            <person name="Chanyi R.M."/>
            <person name="Al K.F."/>
            <person name="Giguere D."/>
            <person name="Say H."/>
            <person name="Akouris P.P."/>
            <person name="Dominguez Romero S.A."/>
            <person name="Kwong A."/>
            <person name="Tai V."/>
            <person name="Koval S.F."/>
            <person name="Razvi H."/>
            <person name="Bjazevic J."/>
            <person name="Burton J.P."/>
        </authorList>
    </citation>
    <scope>NUCLEOTIDE SEQUENCE</scope>
    <source>
        <strain evidence="1">WoOx3</strain>
    </source>
</reference>
<dbReference type="Proteomes" id="UP001156215">
    <property type="component" value="Chromosome"/>
</dbReference>
<protein>
    <submittedName>
        <fullName evidence="1">Uncharacterized protein</fullName>
    </submittedName>
</protein>
<organism evidence="1 2">
    <name type="scientific">Oxalobacter vibrioformis</name>
    <dbReference type="NCBI Taxonomy" id="933080"/>
    <lineage>
        <taxon>Bacteria</taxon>
        <taxon>Pseudomonadati</taxon>
        <taxon>Pseudomonadota</taxon>
        <taxon>Betaproteobacteria</taxon>
        <taxon>Burkholderiales</taxon>
        <taxon>Oxalobacteraceae</taxon>
        <taxon>Oxalobacter</taxon>
    </lineage>
</organism>
<accession>A0A9E9P397</accession>
<sequence>MLRPIDNGIVVDIEGHRPDGYRGCPTEKLYYEDVVTLSAQLPALMDKYGYESE</sequence>